<reference evidence="4 6" key="2">
    <citation type="submission" date="2016-08" db="EMBL/GenBank/DDBJ databases">
        <authorList>
            <person name="Seilhamer J.J."/>
        </authorList>
    </citation>
    <scope>NUCLEOTIDE SEQUENCE [LARGE SCALE GENOMIC DNA]</scope>
    <source>
        <strain evidence="4 6">KH-18-2</strain>
    </source>
</reference>
<evidence type="ECO:0000259" key="1">
    <source>
        <dbReference type="Pfam" id="PF20432"/>
    </source>
</evidence>
<dbReference type="InterPro" id="IPR046847">
    <property type="entry name" value="Xre-like_HTH"/>
</dbReference>
<evidence type="ECO:0000313" key="6">
    <source>
        <dbReference type="Proteomes" id="UP000237378"/>
    </source>
</evidence>
<accession>A0A1L7NP02</accession>
<evidence type="ECO:0000313" key="4">
    <source>
        <dbReference type="EMBL" id="POF99768.1"/>
    </source>
</evidence>
<dbReference type="RefSeq" id="WP_004575506.1">
    <property type="nucleotide sequence ID" value="NZ_AP015031.1"/>
</dbReference>
<dbReference type="GO" id="GO:0003677">
    <property type="term" value="F:DNA binding"/>
    <property type="evidence" value="ECO:0007669"/>
    <property type="project" value="InterPro"/>
</dbReference>
<proteinExistence type="predicted"/>
<sequence>MVISQCLTGEQCSVGLKVALRIIKSWRATPGQACRILRISPSTFRRAAQGRECGRRLDLDQQQRIGLVIGIHGSLRAAFSNQDNVRGFPSFRNANPFFEGRTALEIMAQGDLISLYETYRRIEQIHCGEIMAG</sequence>
<keyword evidence="2" id="KW-0614">Plasmid</keyword>
<dbReference type="Proteomes" id="UP000542695">
    <property type="component" value="Unassembled WGS sequence"/>
</dbReference>
<reference evidence="4 6" key="3">
    <citation type="submission" date="2018-03" db="EMBL/GenBank/DDBJ databases">
        <title>Draft genome of Pseudomonas putida strain KH-18-2.</title>
        <authorList>
            <person name="Yoshizawa S."/>
            <person name="Khan N.H."/>
            <person name="Nishimura M."/>
            <person name="Chiura H.X."/>
            <person name="Ogura Y."/>
            <person name="Hayashi T."/>
            <person name="Kogure K."/>
        </authorList>
    </citation>
    <scope>NUCLEOTIDE SEQUENCE [LARGE SCALE GENOMIC DNA]</scope>
    <source>
        <strain evidence="4 6">KH-18-2</strain>
    </source>
</reference>
<evidence type="ECO:0000313" key="3">
    <source>
        <dbReference type="EMBL" id="NWC82828.1"/>
    </source>
</evidence>
<evidence type="ECO:0000313" key="7">
    <source>
        <dbReference type="Proteomes" id="UP000542695"/>
    </source>
</evidence>
<name>A0A1L7NP02_PSEPU</name>
<dbReference type="EMBL" id="AP015031">
    <property type="protein sequence ID" value="BAW27206.1"/>
    <property type="molecule type" value="Genomic_DNA"/>
</dbReference>
<dbReference type="AlphaFoldDB" id="A0A1L7NP02"/>
<feature type="domain" description="Antitoxin Xre-like helix-turn-helix" evidence="1">
    <location>
        <begin position="14"/>
        <end position="69"/>
    </location>
</feature>
<dbReference type="Pfam" id="PF20432">
    <property type="entry name" value="Xre-like-HTH"/>
    <property type="match status" value="1"/>
</dbReference>
<evidence type="ECO:0000313" key="2">
    <source>
        <dbReference type="EMBL" id="BAW27206.1"/>
    </source>
</evidence>
<gene>
    <name evidence="4" type="ORF">BGP82_28460</name>
    <name evidence="3" type="ORF">HX798_21415</name>
    <name evidence="2" type="ORF">KF715C_pB1000</name>
</gene>
<protein>
    <recommendedName>
        <fullName evidence="1">Antitoxin Xre-like helix-turn-helix domain-containing protein</fullName>
    </recommendedName>
</protein>
<reference evidence="2 5" key="1">
    <citation type="submission" date="2015-11" db="EMBL/GenBank/DDBJ databases">
        <title>Complete genome sequencing of a biphenyl-degrading bacterium, Pseudomonas putida KF715 (=NBRC110667).</title>
        <authorList>
            <person name="Suenaga H."/>
            <person name="Fujihara N."/>
            <person name="Watanabe T."/>
            <person name="Hirose J."/>
            <person name="Kimura N."/>
            <person name="Yamazoe A."/>
            <person name="Hosoyama A."/>
            <person name="Shimodaira J."/>
            <person name="Furukawa K."/>
        </authorList>
    </citation>
    <scope>NUCLEOTIDE SEQUENCE [LARGE SCALE GENOMIC DNA]</scope>
    <source>
        <strain evidence="2 5">KF715</strain>
        <plasmid evidence="2">pKF715B</plasmid>
        <plasmid evidence="5">Plasmid pkf715b dna</plasmid>
    </source>
</reference>
<dbReference type="EMBL" id="JACARV010000071">
    <property type="protein sequence ID" value="NWC82828.1"/>
    <property type="molecule type" value="Genomic_DNA"/>
</dbReference>
<dbReference type="Proteomes" id="UP000218731">
    <property type="component" value="Plasmid pKF715B"/>
</dbReference>
<organism evidence="2 5">
    <name type="scientific">Pseudomonas putida</name>
    <name type="common">Arthrobacter siderocapsulatus</name>
    <dbReference type="NCBI Taxonomy" id="303"/>
    <lineage>
        <taxon>Bacteria</taxon>
        <taxon>Pseudomonadati</taxon>
        <taxon>Pseudomonadota</taxon>
        <taxon>Gammaproteobacteria</taxon>
        <taxon>Pseudomonadales</taxon>
        <taxon>Pseudomonadaceae</taxon>
        <taxon>Pseudomonas</taxon>
    </lineage>
</organism>
<reference evidence="3 7" key="4">
    <citation type="submission" date="2020-04" db="EMBL/GenBank/DDBJ databases">
        <title>Molecular characterization of pseudomonads from Agaricus bisporus reveal novel blotch 2 pathogens in Western Europe.</title>
        <authorList>
            <person name="Taparia T."/>
            <person name="Krijger M."/>
            <person name="Haynes E."/>
            <person name="Elpinstone J.G."/>
            <person name="Noble R."/>
            <person name="Van Der Wolf J."/>
        </authorList>
    </citation>
    <scope>NUCLEOTIDE SEQUENCE [LARGE SCALE GENOMIC DNA]</scope>
    <source>
        <strain evidence="3 7">P7765</strain>
    </source>
</reference>
<dbReference type="Proteomes" id="UP000237378">
    <property type="component" value="Unassembled WGS sequence"/>
</dbReference>
<geneLocation type="plasmid" evidence="2">
    <name>pKF715B</name>
</geneLocation>
<evidence type="ECO:0000313" key="5">
    <source>
        <dbReference type="Proteomes" id="UP000218731"/>
    </source>
</evidence>
<dbReference type="EMBL" id="MING01000087">
    <property type="protein sequence ID" value="POF99768.1"/>
    <property type="molecule type" value="Genomic_DNA"/>
</dbReference>
<geneLocation type="plasmid" evidence="5">
    <name>pkf715b dna</name>
</geneLocation>